<keyword evidence="1" id="KW-0732">Signal</keyword>
<dbReference type="PROSITE" id="PS51318">
    <property type="entry name" value="TAT"/>
    <property type="match status" value="1"/>
</dbReference>
<comment type="caution">
    <text evidence="2">The sequence shown here is derived from an EMBL/GenBank/DDBJ whole genome shotgun (WGS) entry which is preliminary data.</text>
</comment>
<evidence type="ECO:0000256" key="1">
    <source>
        <dbReference type="SAM" id="SignalP"/>
    </source>
</evidence>
<dbReference type="RefSeq" id="WP_261808681.1">
    <property type="nucleotide sequence ID" value="NZ_BAABFD010000008.1"/>
</dbReference>
<feature type="signal peptide" evidence="1">
    <location>
        <begin position="1"/>
        <end position="29"/>
    </location>
</feature>
<dbReference type="Proteomes" id="UP001212498">
    <property type="component" value="Unassembled WGS sequence"/>
</dbReference>
<dbReference type="EMBL" id="JAPNUD010000008">
    <property type="protein sequence ID" value="MDA0639995.1"/>
    <property type="molecule type" value="Genomic_DNA"/>
</dbReference>
<dbReference type="InterPro" id="IPR006311">
    <property type="entry name" value="TAT_signal"/>
</dbReference>
<dbReference type="SUPFAM" id="SSF101898">
    <property type="entry name" value="NHL repeat"/>
    <property type="match status" value="1"/>
</dbReference>
<sequence>MTRRSRRRALTMILAAVLAVPGLPTAAHADPRPRPAANDAWQRTTSVQLPVDGSLSDVLALSPGDVWAVGQQQIWDVWKNRGTIRHWNGERWSEIGIRDATGAGNLRSVSAAKAGEVWAVGDGHDGVPYIAHGNVGGFDRIRPQGLRSGDWLGGVEAGADRVVGVGSRGKHALVVTREDGDWLVRETGEKGALYAVDGDFAVGDTGTGPLIMKRSGSSWKRVKTPAIAGGYLRDVHTDSAKRALAVGGVYHGPGEVEPLALTWNGKQWRRLPVPTGAARLYGVTGDGKGHYWISGYDPGHAAEAYMLRCGRRSCDVVRGKAADGRSSVRLQAVTYLAGSQAVWAVGHAVDAQERYTDVVESFGPRDPKKS</sequence>
<feature type="chain" id="PRO_5047216088" evidence="1">
    <location>
        <begin position="30"/>
        <end position="370"/>
    </location>
</feature>
<organism evidence="2 3">
    <name type="scientific">Nonomuraea ferruginea</name>
    <dbReference type="NCBI Taxonomy" id="46174"/>
    <lineage>
        <taxon>Bacteria</taxon>
        <taxon>Bacillati</taxon>
        <taxon>Actinomycetota</taxon>
        <taxon>Actinomycetes</taxon>
        <taxon>Streptosporangiales</taxon>
        <taxon>Streptosporangiaceae</taxon>
        <taxon>Nonomuraea</taxon>
    </lineage>
</organism>
<reference evidence="2 3" key="1">
    <citation type="submission" date="2022-11" db="EMBL/GenBank/DDBJ databases">
        <title>Nonomuraea corallina sp. nov., a new species of the genus Nonomuraea isolated from sea side sediment in Thai sea.</title>
        <authorList>
            <person name="Ngamcharungchit C."/>
            <person name="Matsumoto A."/>
            <person name="Suriyachadkun C."/>
            <person name="Panbangred W."/>
            <person name="Inahashi Y."/>
            <person name="Intra B."/>
        </authorList>
    </citation>
    <scope>NUCLEOTIDE SEQUENCE [LARGE SCALE GENOMIC DNA]</scope>
    <source>
        <strain evidence="2 3">DSM 43553</strain>
    </source>
</reference>
<keyword evidence="3" id="KW-1185">Reference proteome</keyword>
<evidence type="ECO:0000313" key="2">
    <source>
        <dbReference type="EMBL" id="MDA0639995.1"/>
    </source>
</evidence>
<proteinExistence type="predicted"/>
<gene>
    <name evidence="2" type="ORF">OUY24_05145</name>
</gene>
<accession>A0ABT4SSX5</accession>
<evidence type="ECO:0000313" key="3">
    <source>
        <dbReference type="Proteomes" id="UP001212498"/>
    </source>
</evidence>
<name>A0ABT4SSX5_9ACTN</name>
<protein>
    <submittedName>
        <fullName evidence="2">Uncharacterized protein</fullName>
    </submittedName>
</protein>